<dbReference type="FunFam" id="3.40.50.720:FF:000314">
    <property type="entry name" value="Quinone oxidoreductase PIG3"/>
    <property type="match status" value="1"/>
</dbReference>
<dbReference type="InterPro" id="IPR011032">
    <property type="entry name" value="GroES-like_sf"/>
</dbReference>
<gene>
    <name evidence="5" type="primary">LOC115222238</name>
</gene>
<dbReference type="SUPFAM" id="SSF51735">
    <property type="entry name" value="NAD(P)-binding Rossmann-fold domains"/>
    <property type="match status" value="1"/>
</dbReference>
<dbReference type="NCBIfam" id="TIGR02824">
    <property type="entry name" value="quinone_pig3"/>
    <property type="match status" value="1"/>
</dbReference>
<keyword evidence="4" id="KW-1185">Reference proteome</keyword>
<evidence type="ECO:0000259" key="3">
    <source>
        <dbReference type="SMART" id="SM00829"/>
    </source>
</evidence>
<dbReference type="PANTHER" id="PTHR48106:SF18">
    <property type="entry name" value="QUINONE OXIDOREDUCTASE PIG3"/>
    <property type="match status" value="1"/>
</dbReference>
<dbReference type="InterPro" id="IPR013154">
    <property type="entry name" value="ADH-like_N"/>
</dbReference>
<dbReference type="Pfam" id="PF00107">
    <property type="entry name" value="ADH_zinc_N"/>
    <property type="match status" value="1"/>
</dbReference>
<evidence type="ECO:0000256" key="2">
    <source>
        <dbReference type="ARBA" id="ARBA00023002"/>
    </source>
</evidence>
<dbReference type="Gene3D" id="3.40.50.720">
    <property type="entry name" value="NAD(P)-binding Rossmann-like Domain"/>
    <property type="match status" value="1"/>
</dbReference>
<dbReference type="Proteomes" id="UP000515154">
    <property type="component" value="Linkage group LG19"/>
</dbReference>
<dbReference type="AlphaFoldDB" id="A0A6P7TFQ8"/>
<dbReference type="InterPro" id="IPR014189">
    <property type="entry name" value="Quinone_OxRdtase_PIG3"/>
</dbReference>
<name>A0A6P7TFQ8_9MOLL</name>
<dbReference type="Gene3D" id="3.90.180.10">
    <property type="entry name" value="Medium-chain alcohol dehydrogenases, catalytic domain"/>
    <property type="match status" value="1"/>
</dbReference>
<sequence length="397" mass="43320">MVLLLRYSCKLISRVSFFVCILCTAFRLNAVISHAESNNKTEMLAAYFDSPGEPDVLYVNQVPIPELEDNEVLVKVQASAINRADTLQRRGLYPIPPGASPILGLEVSGTIEKVGASVGSAWKVGDKVMCLCNGGGNAEFVAVHFKHVMPMPANTNFLEAAAIPEVWLTAFQLLHFVGKLQPEDYVLIHAGASGVGTAAIQLVTLAKGKAIVTAGSEDKIKLALELGASAGFNYKETDFSEEVMKFTEGRGVNLILDCVGGVYWEMNVNCLAMDGRWVLYGLLGGRSVNGNLFLELLKKRISLMATTLRTRTDEYKGQLVEAFSQQALSHFERGYLKPVMDSVFPLDQISAAHEKMEANKNMGKIMIRVAKDNTDAIGVVDSINNINKEETQIKAEL</sequence>
<dbReference type="InterPro" id="IPR020843">
    <property type="entry name" value="ER"/>
</dbReference>
<proteinExistence type="predicted"/>
<evidence type="ECO:0000313" key="5">
    <source>
        <dbReference type="RefSeq" id="XP_029648256.1"/>
    </source>
</evidence>
<dbReference type="SUPFAM" id="SSF50129">
    <property type="entry name" value="GroES-like"/>
    <property type="match status" value="1"/>
</dbReference>
<dbReference type="Pfam" id="PF08240">
    <property type="entry name" value="ADH_N"/>
    <property type="match status" value="1"/>
</dbReference>
<dbReference type="GO" id="GO:0003960">
    <property type="term" value="F:quinone reductase (NADPH) activity"/>
    <property type="evidence" value="ECO:0007669"/>
    <property type="project" value="TreeGrafter"/>
</dbReference>
<organism evidence="4 5">
    <name type="scientific">Octopus sinensis</name>
    <name type="common">East Asian common octopus</name>
    <dbReference type="NCBI Taxonomy" id="2607531"/>
    <lineage>
        <taxon>Eukaryota</taxon>
        <taxon>Metazoa</taxon>
        <taxon>Spiralia</taxon>
        <taxon>Lophotrochozoa</taxon>
        <taxon>Mollusca</taxon>
        <taxon>Cephalopoda</taxon>
        <taxon>Coleoidea</taxon>
        <taxon>Octopodiformes</taxon>
        <taxon>Octopoda</taxon>
        <taxon>Incirrata</taxon>
        <taxon>Octopodidae</taxon>
        <taxon>Octopus</taxon>
    </lineage>
</organism>
<reference evidence="5" key="1">
    <citation type="submission" date="2025-08" db="UniProtKB">
        <authorList>
            <consortium name="RefSeq"/>
        </authorList>
    </citation>
    <scope>IDENTIFICATION</scope>
</reference>
<protein>
    <submittedName>
        <fullName evidence="5">Quinone oxidoreductase PIG3 isoform X1</fullName>
    </submittedName>
</protein>
<dbReference type="InterPro" id="IPR013149">
    <property type="entry name" value="ADH-like_C"/>
</dbReference>
<dbReference type="GO" id="GO:0048038">
    <property type="term" value="F:quinone binding"/>
    <property type="evidence" value="ECO:0007669"/>
    <property type="project" value="TreeGrafter"/>
</dbReference>
<dbReference type="InterPro" id="IPR036291">
    <property type="entry name" value="NAD(P)-bd_dom_sf"/>
</dbReference>
<evidence type="ECO:0000256" key="1">
    <source>
        <dbReference type="ARBA" id="ARBA00022857"/>
    </source>
</evidence>
<dbReference type="SMART" id="SM00829">
    <property type="entry name" value="PKS_ER"/>
    <property type="match status" value="1"/>
</dbReference>
<dbReference type="KEGG" id="osn:115222238"/>
<feature type="domain" description="Enoyl reductase (ER)" evidence="3">
    <location>
        <begin position="52"/>
        <end position="367"/>
    </location>
</feature>
<dbReference type="RefSeq" id="XP_029648256.1">
    <property type="nucleotide sequence ID" value="XM_029792396.2"/>
</dbReference>
<keyword evidence="2" id="KW-0560">Oxidoreductase</keyword>
<dbReference type="PANTHER" id="PTHR48106">
    <property type="entry name" value="QUINONE OXIDOREDUCTASE PIG3-RELATED"/>
    <property type="match status" value="1"/>
</dbReference>
<evidence type="ECO:0000313" key="4">
    <source>
        <dbReference type="Proteomes" id="UP000515154"/>
    </source>
</evidence>
<accession>A0A6P7TFQ8</accession>
<dbReference type="CDD" id="cd05276">
    <property type="entry name" value="p53_inducible_oxidoreductase"/>
    <property type="match status" value="1"/>
</dbReference>
<keyword evidence="1" id="KW-0521">NADP</keyword>
<dbReference type="GO" id="GO:0070402">
    <property type="term" value="F:NADPH binding"/>
    <property type="evidence" value="ECO:0007669"/>
    <property type="project" value="TreeGrafter"/>
</dbReference>